<reference evidence="3 4" key="2">
    <citation type="submission" date="2024-05" db="EMBL/GenBank/DDBJ databases">
        <authorList>
            <person name="Chen Y."/>
            <person name="Shah S."/>
            <person name="Dougan E. K."/>
            <person name="Thang M."/>
            <person name="Chan C."/>
        </authorList>
    </citation>
    <scope>NUCLEOTIDE SEQUENCE [LARGE SCALE GENOMIC DNA]</scope>
</reference>
<proteinExistence type="predicted"/>
<dbReference type="Proteomes" id="UP001152797">
    <property type="component" value="Unassembled WGS sequence"/>
</dbReference>
<organism evidence="2">
    <name type="scientific">Cladocopium goreaui</name>
    <dbReference type="NCBI Taxonomy" id="2562237"/>
    <lineage>
        <taxon>Eukaryota</taxon>
        <taxon>Sar</taxon>
        <taxon>Alveolata</taxon>
        <taxon>Dinophyceae</taxon>
        <taxon>Suessiales</taxon>
        <taxon>Symbiodiniaceae</taxon>
        <taxon>Cladocopium</taxon>
    </lineage>
</organism>
<sequence>MAHGDPDEKTFLYILYLEHLQLDASAVDYVGSEAAIFWYVGDGEQYHSSQTMVLTKEPVRCAYCSFYSITLPNLPDRSLSVTMTLSVNDEHIGVAFLDFKDFGESHVFKEDKVKLLTDAGVLAVATLHTASQARWSYSAPILADTTGFFVDPSSDDQAKQLHEYIFPKADGTEEQDKADAKAEEEVEKARQEEEARKKREAERLEEQRREDERREESRRFSERLPPLNLTAKPKF</sequence>
<keyword evidence="4" id="KW-1185">Reference proteome</keyword>
<dbReference type="EMBL" id="CAMXCT010002101">
    <property type="protein sequence ID" value="CAI3995636.1"/>
    <property type="molecule type" value="Genomic_DNA"/>
</dbReference>
<name>A0A9P1CSS3_9DINO</name>
<feature type="region of interest" description="Disordered" evidence="1">
    <location>
        <begin position="167"/>
        <end position="235"/>
    </location>
</feature>
<evidence type="ECO:0000256" key="1">
    <source>
        <dbReference type="SAM" id="MobiDB-lite"/>
    </source>
</evidence>
<evidence type="ECO:0000313" key="2">
    <source>
        <dbReference type="EMBL" id="CAI3995636.1"/>
    </source>
</evidence>
<dbReference type="EMBL" id="CAMXCT020002101">
    <property type="protein sequence ID" value="CAL1149011.1"/>
    <property type="molecule type" value="Genomic_DNA"/>
</dbReference>
<dbReference type="EMBL" id="CAMXCT030002101">
    <property type="protein sequence ID" value="CAL4782948.1"/>
    <property type="molecule type" value="Genomic_DNA"/>
</dbReference>
<comment type="caution">
    <text evidence="2">The sequence shown here is derived from an EMBL/GenBank/DDBJ whole genome shotgun (WGS) entry which is preliminary data.</text>
</comment>
<evidence type="ECO:0000313" key="3">
    <source>
        <dbReference type="EMBL" id="CAL4782948.1"/>
    </source>
</evidence>
<reference evidence="2" key="1">
    <citation type="submission" date="2022-10" db="EMBL/GenBank/DDBJ databases">
        <authorList>
            <person name="Chen Y."/>
            <person name="Dougan E. K."/>
            <person name="Chan C."/>
            <person name="Rhodes N."/>
            <person name="Thang M."/>
        </authorList>
    </citation>
    <scope>NUCLEOTIDE SEQUENCE</scope>
</reference>
<gene>
    <name evidence="2" type="ORF">C1SCF055_LOCUS22170</name>
</gene>
<accession>A0A9P1CSS3</accession>
<feature type="compositionally biased region" description="Basic and acidic residues" evidence="1">
    <location>
        <begin position="170"/>
        <end position="222"/>
    </location>
</feature>
<dbReference type="AlphaFoldDB" id="A0A9P1CSS3"/>
<evidence type="ECO:0000313" key="4">
    <source>
        <dbReference type="Proteomes" id="UP001152797"/>
    </source>
</evidence>
<protein>
    <submittedName>
        <fullName evidence="3">Stress response protein nst1</fullName>
    </submittedName>
</protein>
<dbReference type="OrthoDB" id="481840at2759"/>